<dbReference type="SUPFAM" id="SSF54637">
    <property type="entry name" value="Thioesterase/thiol ester dehydrase-isomerase"/>
    <property type="match status" value="1"/>
</dbReference>
<dbReference type="CDD" id="cd03443">
    <property type="entry name" value="PaaI_thioesterase"/>
    <property type="match status" value="1"/>
</dbReference>
<evidence type="ECO:0000259" key="3">
    <source>
        <dbReference type="Pfam" id="PF03061"/>
    </source>
</evidence>
<keyword evidence="1" id="KW-0378">Hydrolase</keyword>
<protein>
    <submittedName>
        <fullName evidence="4">Phenylacetic acid degradation protein PaaD, thioesterase</fullName>
    </submittedName>
</protein>
<reference evidence="4 5" key="1">
    <citation type="submission" date="2017-02" db="EMBL/GenBank/DDBJ databases">
        <authorList>
            <person name="Peterson S.W."/>
        </authorList>
    </citation>
    <scope>NUCLEOTIDE SEQUENCE [LARGE SCALE GENOMIC DNA]</scope>
    <source>
        <strain evidence="4 5">2B3F</strain>
    </source>
</reference>
<dbReference type="PANTHER" id="PTHR42856">
    <property type="entry name" value="ACYL-COENZYME A THIOESTERASE PAAI"/>
    <property type="match status" value="1"/>
</dbReference>
<dbReference type="PANTHER" id="PTHR42856:SF1">
    <property type="entry name" value="ACYL-COENZYME A THIOESTERASE PAAI"/>
    <property type="match status" value="1"/>
</dbReference>
<accession>A0A1R4IZ96</accession>
<dbReference type="InterPro" id="IPR003736">
    <property type="entry name" value="PAAI_dom"/>
</dbReference>
<evidence type="ECO:0000313" key="4">
    <source>
        <dbReference type="EMBL" id="SJN25172.1"/>
    </source>
</evidence>
<sequence length="153" mass="16568">MTENVAPTTPAEAGGETESLEPVRARLEEIYVNDPAVKDHGVSLGEVAVGHVEMHRDVTEDMVNSHKICHGGFLFHLADTALAYCVATSGAAPVTRRAEITYVAPAKLGTRLTAIARQQIEFGRDRMIEVRIEADGELVAYFTGHSTSPRPRA</sequence>
<evidence type="ECO:0000256" key="1">
    <source>
        <dbReference type="ARBA" id="ARBA00022801"/>
    </source>
</evidence>
<feature type="region of interest" description="Disordered" evidence="2">
    <location>
        <begin position="1"/>
        <end position="20"/>
    </location>
</feature>
<dbReference type="EMBL" id="FUKP01000037">
    <property type="protein sequence ID" value="SJN25172.1"/>
    <property type="molecule type" value="Genomic_DNA"/>
</dbReference>
<organism evidence="4 5">
    <name type="scientific">Micrococcus lylae</name>
    <dbReference type="NCBI Taxonomy" id="1273"/>
    <lineage>
        <taxon>Bacteria</taxon>
        <taxon>Bacillati</taxon>
        <taxon>Actinomycetota</taxon>
        <taxon>Actinomycetes</taxon>
        <taxon>Micrococcales</taxon>
        <taxon>Micrococcaceae</taxon>
        <taxon>Micrococcus</taxon>
    </lineage>
</organism>
<evidence type="ECO:0000256" key="2">
    <source>
        <dbReference type="SAM" id="MobiDB-lite"/>
    </source>
</evidence>
<name>A0A1R4IZ96_9MICC</name>
<gene>
    <name evidence="4" type="ORF">FM125_05515</name>
</gene>
<dbReference type="Pfam" id="PF03061">
    <property type="entry name" value="4HBT"/>
    <property type="match status" value="1"/>
</dbReference>
<dbReference type="AlphaFoldDB" id="A0A1R4IZ96"/>
<dbReference type="GO" id="GO:0016289">
    <property type="term" value="F:acyl-CoA hydrolase activity"/>
    <property type="evidence" value="ECO:0007669"/>
    <property type="project" value="UniProtKB-ARBA"/>
</dbReference>
<dbReference type="NCBIfam" id="TIGR00369">
    <property type="entry name" value="unchar_dom_1"/>
    <property type="match status" value="1"/>
</dbReference>
<evidence type="ECO:0000313" key="5">
    <source>
        <dbReference type="Proteomes" id="UP000196230"/>
    </source>
</evidence>
<feature type="domain" description="Thioesterase" evidence="3">
    <location>
        <begin position="67"/>
        <end position="117"/>
    </location>
</feature>
<dbReference type="Gene3D" id="3.10.129.10">
    <property type="entry name" value="Hotdog Thioesterase"/>
    <property type="match status" value="1"/>
</dbReference>
<dbReference type="Proteomes" id="UP000196230">
    <property type="component" value="Unassembled WGS sequence"/>
</dbReference>
<proteinExistence type="predicted"/>
<dbReference type="RefSeq" id="WP_087133885.1">
    <property type="nucleotide sequence ID" value="NZ_FUKP01000037.1"/>
</dbReference>
<dbReference type="InterPro" id="IPR052723">
    <property type="entry name" value="Acyl-CoA_thioesterase_PaaI"/>
</dbReference>
<dbReference type="InterPro" id="IPR029069">
    <property type="entry name" value="HotDog_dom_sf"/>
</dbReference>
<dbReference type="InterPro" id="IPR006683">
    <property type="entry name" value="Thioestr_dom"/>
</dbReference>